<reference evidence="1 2" key="1">
    <citation type="submission" date="2022-11" db="EMBL/GenBank/DDBJ databases">
        <title>Whole genome sequence of Eschrichtius robustus ER-17-0199.</title>
        <authorList>
            <person name="Bruniche-Olsen A."/>
            <person name="Black A.N."/>
            <person name="Fields C.J."/>
            <person name="Walden K."/>
            <person name="Dewoody J.A."/>
        </authorList>
    </citation>
    <scope>NUCLEOTIDE SEQUENCE [LARGE SCALE GENOMIC DNA]</scope>
    <source>
        <strain evidence="1">ER-17-0199</strain>
        <tissue evidence="1">Blubber</tissue>
    </source>
</reference>
<proteinExistence type="predicted"/>
<sequence length="131" mass="14350">MSTLAACGLQKFVKGPLPGQNMEPRRLGTGWRLEAALRVRAVCPSHESSQGQTELHPEKSACVPTLHCICFSHQPPQLRPFWVLVVPSHVLAADPRVLQIRGSGHGHVHQDSTLKDLQRLGLGETSLGWLP</sequence>
<organism evidence="1 2">
    <name type="scientific">Eschrichtius robustus</name>
    <name type="common">California gray whale</name>
    <name type="synonym">Eschrichtius gibbosus</name>
    <dbReference type="NCBI Taxonomy" id="9764"/>
    <lineage>
        <taxon>Eukaryota</taxon>
        <taxon>Metazoa</taxon>
        <taxon>Chordata</taxon>
        <taxon>Craniata</taxon>
        <taxon>Vertebrata</taxon>
        <taxon>Euteleostomi</taxon>
        <taxon>Mammalia</taxon>
        <taxon>Eutheria</taxon>
        <taxon>Laurasiatheria</taxon>
        <taxon>Artiodactyla</taxon>
        <taxon>Whippomorpha</taxon>
        <taxon>Cetacea</taxon>
        <taxon>Mysticeti</taxon>
        <taxon>Eschrichtiidae</taxon>
        <taxon>Eschrichtius</taxon>
    </lineage>
</organism>
<accession>A0AB34HE76</accession>
<evidence type="ECO:0000313" key="2">
    <source>
        <dbReference type="Proteomes" id="UP001159641"/>
    </source>
</evidence>
<name>A0AB34HE76_ESCRO</name>
<protein>
    <submittedName>
        <fullName evidence="1">Uncharacterized protein</fullName>
    </submittedName>
</protein>
<gene>
    <name evidence="1" type="ORF">J1605_020796</name>
</gene>
<comment type="caution">
    <text evidence="1">The sequence shown here is derived from an EMBL/GenBank/DDBJ whole genome shotgun (WGS) entry which is preliminary data.</text>
</comment>
<dbReference type="Proteomes" id="UP001159641">
    <property type="component" value="Unassembled WGS sequence"/>
</dbReference>
<dbReference type="EMBL" id="JAIQCJ010001309">
    <property type="protein sequence ID" value="KAJ8791126.1"/>
    <property type="molecule type" value="Genomic_DNA"/>
</dbReference>
<dbReference type="AlphaFoldDB" id="A0AB34HE76"/>
<keyword evidence="2" id="KW-1185">Reference proteome</keyword>
<evidence type="ECO:0000313" key="1">
    <source>
        <dbReference type="EMBL" id="KAJ8791126.1"/>
    </source>
</evidence>